<dbReference type="RefSeq" id="WP_129603933.1">
    <property type="nucleotide sequence ID" value="NZ_SBLB01000006.1"/>
</dbReference>
<organism evidence="2 3">
    <name type="scientific">Spirosoma sordidisoli</name>
    <dbReference type="NCBI Taxonomy" id="2502893"/>
    <lineage>
        <taxon>Bacteria</taxon>
        <taxon>Pseudomonadati</taxon>
        <taxon>Bacteroidota</taxon>
        <taxon>Cytophagia</taxon>
        <taxon>Cytophagales</taxon>
        <taxon>Cytophagaceae</taxon>
        <taxon>Spirosoma</taxon>
    </lineage>
</organism>
<accession>A0A4Q2UMQ5</accession>
<comment type="caution">
    <text evidence="2">The sequence shown here is derived from an EMBL/GenBank/DDBJ whole genome shotgun (WGS) entry which is preliminary data.</text>
</comment>
<name>A0A4Q2UMQ5_9BACT</name>
<dbReference type="Proteomes" id="UP000290407">
    <property type="component" value="Unassembled WGS sequence"/>
</dbReference>
<dbReference type="PANTHER" id="PTHR11803:SF58">
    <property type="entry name" value="PROTEIN HMF1-RELATED"/>
    <property type="match status" value="1"/>
</dbReference>
<dbReference type="PANTHER" id="PTHR11803">
    <property type="entry name" value="2-IMINOBUTANOATE/2-IMINOPROPANOATE DEAMINASE RIDA"/>
    <property type="match status" value="1"/>
</dbReference>
<proteinExistence type="inferred from homology"/>
<evidence type="ECO:0000313" key="2">
    <source>
        <dbReference type="EMBL" id="RYC68049.1"/>
    </source>
</evidence>
<sequence length="130" mass="14518">MEKRTIDPWKWGEYTNSAQAVEVKQVEGTLYCSGQVAIDANGQLSSGDMRTQFLQTIQNVEQLISEAGYECKHIVRLNVFTTSTAEFFTTCVDLYQGFTARHGLKQATTLIEVKGLYQTASIELEATVVK</sequence>
<dbReference type="InterPro" id="IPR035959">
    <property type="entry name" value="RutC-like_sf"/>
</dbReference>
<dbReference type="AlphaFoldDB" id="A0A4Q2UMQ5"/>
<dbReference type="CDD" id="cd00448">
    <property type="entry name" value="YjgF_YER057c_UK114_family"/>
    <property type="match status" value="1"/>
</dbReference>
<evidence type="ECO:0000256" key="1">
    <source>
        <dbReference type="ARBA" id="ARBA00010552"/>
    </source>
</evidence>
<dbReference type="GO" id="GO:0019239">
    <property type="term" value="F:deaminase activity"/>
    <property type="evidence" value="ECO:0007669"/>
    <property type="project" value="TreeGrafter"/>
</dbReference>
<dbReference type="Gene3D" id="3.30.1330.40">
    <property type="entry name" value="RutC-like"/>
    <property type="match status" value="1"/>
</dbReference>
<dbReference type="EMBL" id="SBLB01000006">
    <property type="protein sequence ID" value="RYC68049.1"/>
    <property type="molecule type" value="Genomic_DNA"/>
</dbReference>
<dbReference type="SUPFAM" id="SSF55298">
    <property type="entry name" value="YjgF-like"/>
    <property type="match status" value="1"/>
</dbReference>
<dbReference type="Pfam" id="PF01042">
    <property type="entry name" value="Ribonuc_L-PSP"/>
    <property type="match status" value="1"/>
</dbReference>
<dbReference type="InterPro" id="IPR006175">
    <property type="entry name" value="YjgF/YER057c/UK114"/>
</dbReference>
<reference evidence="2 3" key="1">
    <citation type="submission" date="2019-01" db="EMBL/GenBank/DDBJ databases">
        <title>Spirosoma flava sp. nov., a propanil-degrading bacterium isolated from herbicide-contaminated soil.</title>
        <authorList>
            <person name="Zhang L."/>
            <person name="Jiang J.-D."/>
        </authorList>
    </citation>
    <scope>NUCLEOTIDE SEQUENCE [LARGE SCALE GENOMIC DNA]</scope>
    <source>
        <strain evidence="2 3">TY50</strain>
    </source>
</reference>
<dbReference type="GO" id="GO:0005829">
    <property type="term" value="C:cytosol"/>
    <property type="evidence" value="ECO:0007669"/>
    <property type="project" value="TreeGrafter"/>
</dbReference>
<evidence type="ECO:0000313" key="3">
    <source>
        <dbReference type="Proteomes" id="UP000290407"/>
    </source>
</evidence>
<protein>
    <submittedName>
        <fullName evidence="2">RidA family protein</fullName>
    </submittedName>
</protein>
<comment type="similarity">
    <text evidence="1">Belongs to the RutC family.</text>
</comment>
<gene>
    <name evidence="2" type="ORF">EQG79_21580</name>
</gene>
<keyword evidence="3" id="KW-1185">Reference proteome</keyword>